<gene>
    <name evidence="1" type="ORF">H8F23_07460</name>
</gene>
<comment type="caution">
    <text evidence="1">The sequence shown here is derived from an EMBL/GenBank/DDBJ whole genome shotgun (WGS) entry which is preliminary data.</text>
</comment>
<name>A0ABS0BF40_9PSED</name>
<dbReference type="EMBL" id="JACOPX010000004">
    <property type="protein sequence ID" value="MBF6033079.1"/>
    <property type="molecule type" value="Genomic_DNA"/>
</dbReference>
<evidence type="ECO:0000313" key="1">
    <source>
        <dbReference type="EMBL" id="MBF6033079.1"/>
    </source>
</evidence>
<organism evidence="1 2">
    <name type="scientific">Pseudomonas neuropathica</name>
    <dbReference type="NCBI Taxonomy" id="2730425"/>
    <lineage>
        <taxon>Bacteria</taxon>
        <taxon>Pseudomonadati</taxon>
        <taxon>Pseudomonadota</taxon>
        <taxon>Gammaproteobacteria</taxon>
        <taxon>Pseudomonadales</taxon>
        <taxon>Pseudomonadaceae</taxon>
        <taxon>Pseudomonas</taxon>
    </lineage>
</organism>
<accession>A0ABS0BF40</accession>
<keyword evidence="2" id="KW-1185">Reference proteome</keyword>
<proteinExistence type="predicted"/>
<dbReference type="Proteomes" id="UP000722111">
    <property type="component" value="Unassembled WGS sequence"/>
</dbReference>
<evidence type="ECO:0000313" key="2">
    <source>
        <dbReference type="Proteomes" id="UP000722111"/>
    </source>
</evidence>
<reference evidence="1 2" key="1">
    <citation type="submission" date="2020-08" db="EMBL/GenBank/DDBJ databases">
        <title>Description of novel Pseudomonas species.</title>
        <authorList>
            <person name="Duman M."/>
            <person name="Mulet M."/>
            <person name="Altun S."/>
            <person name="Saticioglu I.B."/>
            <person name="Lalucat J."/>
            <person name="Garcia-Valdes E."/>
        </authorList>
    </citation>
    <scope>NUCLEOTIDE SEQUENCE [LARGE SCALE GENOMIC DNA]</scope>
    <source>
        <strain evidence="1 2">P155</strain>
    </source>
</reference>
<dbReference type="RefSeq" id="WP_194933920.1">
    <property type="nucleotide sequence ID" value="NZ_JACOPX010000004.1"/>
</dbReference>
<sequence>MSEVSIVFYAPPPALLDALRDKECFVTSSYGNSIEQRDAAHRRELILKEELEFLTTRHEKVLAREEALEKAICIMRERNRCLGLSRSKSNGEDEI</sequence>
<protein>
    <submittedName>
        <fullName evidence="1">Uncharacterized protein</fullName>
    </submittedName>
</protein>